<gene>
    <name evidence="2" type="ORF">LMG24238_02220</name>
</gene>
<sequence>MAPATQAPTYDSHNSAVERLLSRKLRDRLGSTRTCKRLTRNRRPERQNELATIFIRSTLANCLYIALVPVMLPSIDELLALDALTLREHTEQAGDTFNVEEHRAQLRKSLEVSQVCSVRREGKLVAYAMLRPHSGACWFVGAFGTHPLYRTYAVITELLAKMATLASEQGIGELRSHVYKTNRLSIAFHRKLGFQVKRENDKAFEFFITIRELATKPAVQRATAKATSLPE</sequence>
<dbReference type="GO" id="GO:0016747">
    <property type="term" value="F:acyltransferase activity, transferring groups other than amino-acyl groups"/>
    <property type="evidence" value="ECO:0007669"/>
    <property type="project" value="InterPro"/>
</dbReference>
<name>A0A6J5ALD1_9BURK</name>
<evidence type="ECO:0000313" key="3">
    <source>
        <dbReference type="Proteomes" id="UP000494255"/>
    </source>
</evidence>
<dbReference type="Gene3D" id="3.40.630.30">
    <property type="match status" value="1"/>
</dbReference>
<accession>A0A6J5ALD1</accession>
<evidence type="ECO:0000259" key="1">
    <source>
        <dbReference type="PROSITE" id="PS51186"/>
    </source>
</evidence>
<dbReference type="PROSITE" id="PS51186">
    <property type="entry name" value="GNAT"/>
    <property type="match status" value="1"/>
</dbReference>
<reference evidence="2 3" key="1">
    <citation type="submission" date="2020-04" db="EMBL/GenBank/DDBJ databases">
        <authorList>
            <person name="De Canck E."/>
        </authorList>
    </citation>
    <scope>NUCLEOTIDE SEQUENCE [LARGE SCALE GENOMIC DNA]</scope>
    <source>
        <strain evidence="2 3">LMG 24238</strain>
    </source>
</reference>
<protein>
    <recommendedName>
        <fullName evidence="1">N-acetyltransferase domain-containing protein</fullName>
    </recommendedName>
</protein>
<feature type="domain" description="N-acetyltransferase" evidence="1">
    <location>
        <begin position="65"/>
        <end position="211"/>
    </location>
</feature>
<dbReference type="AlphaFoldDB" id="A0A6J5ALD1"/>
<keyword evidence="3" id="KW-1185">Reference proteome</keyword>
<proteinExistence type="predicted"/>
<dbReference type="Pfam" id="PF00583">
    <property type="entry name" value="Acetyltransf_1"/>
    <property type="match status" value="1"/>
</dbReference>
<dbReference type="EMBL" id="CADIKC010000002">
    <property type="protein sequence ID" value="CAB3673328.1"/>
    <property type="molecule type" value="Genomic_DNA"/>
</dbReference>
<organism evidence="2 3">
    <name type="scientific">Paraburkholderia sediminicola</name>
    <dbReference type="NCBI Taxonomy" id="458836"/>
    <lineage>
        <taxon>Bacteria</taxon>
        <taxon>Pseudomonadati</taxon>
        <taxon>Pseudomonadota</taxon>
        <taxon>Betaproteobacteria</taxon>
        <taxon>Burkholderiales</taxon>
        <taxon>Burkholderiaceae</taxon>
        <taxon>Paraburkholderia</taxon>
    </lineage>
</organism>
<evidence type="ECO:0000313" key="2">
    <source>
        <dbReference type="EMBL" id="CAB3673328.1"/>
    </source>
</evidence>
<dbReference type="InterPro" id="IPR000182">
    <property type="entry name" value="GNAT_dom"/>
</dbReference>
<dbReference type="Proteomes" id="UP000494255">
    <property type="component" value="Unassembled WGS sequence"/>
</dbReference>
<dbReference type="SUPFAM" id="SSF55729">
    <property type="entry name" value="Acyl-CoA N-acyltransferases (Nat)"/>
    <property type="match status" value="1"/>
</dbReference>
<dbReference type="InterPro" id="IPR016181">
    <property type="entry name" value="Acyl_CoA_acyltransferase"/>
</dbReference>